<feature type="region of interest" description="Disordered" evidence="1">
    <location>
        <begin position="1"/>
        <end position="62"/>
    </location>
</feature>
<feature type="compositionally biased region" description="Basic and acidic residues" evidence="1">
    <location>
        <begin position="33"/>
        <end position="62"/>
    </location>
</feature>
<protein>
    <submittedName>
        <fullName evidence="2">DUF4169 family protein</fullName>
    </submittedName>
</protein>
<proteinExistence type="predicted"/>
<organism evidence="2 3">
    <name type="scientific">Kiloniella laminariae</name>
    <dbReference type="NCBI Taxonomy" id="454162"/>
    <lineage>
        <taxon>Bacteria</taxon>
        <taxon>Pseudomonadati</taxon>
        <taxon>Pseudomonadota</taxon>
        <taxon>Alphaproteobacteria</taxon>
        <taxon>Rhodospirillales</taxon>
        <taxon>Kiloniellaceae</taxon>
        <taxon>Kiloniella</taxon>
    </lineage>
</organism>
<dbReference type="RefSeq" id="WP_269421444.1">
    <property type="nucleotide sequence ID" value="NZ_JAPWGY010000001.1"/>
</dbReference>
<evidence type="ECO:0000313" key="2">
    <source>
        <dbReference type="EMBL" id="MCZ4279229.1"/>
    </source>
</evidence>
<accession>A0ABT4LDQ6</accession>
<dbReference type="EMBL" id="JAPWGY010000001">
    <property type="protein sequence ID" value="MCZ4279229.1"/>
    <property type="molecule type" value="Genomic_DNA"/>
</dbReference>
<sequence length="62" mass="7054">MPKVINLNQARKQKARADKATRAADNRIAFGRTKAEKEATKAEEVRHQKQLDAHRLGKDKSE</sequence>
<keyword evidence="3" id="KW-1185">Reference proteome</keyword>
<evidence type="ECO:0000256" key="1">
    <source>
        <dbReference type="SAM" id="MobiDB-lite"/>
    </source>
</evidence>
<feature type="compositionally biased region" description="Basic and acidic residues" evidence="1">
    <location>
        <begin position="15"/>
        <end position="25"/>
    </location>
</feature>
<evidence type="ECO:0000313" key="3">
    <source>
        <dbReference type="Proteomes" id="UP001069802"/>
    </source>
</evidence>
<name>A0ABT4LDQ6_9PROT</name>
<gene>
    <name evidence="2" type="ORF">O4H49_00475</name>
</gene>
<dbReference type="Proteomes" id="UP001069802">
    <property type="component" value="Unassembled WGS sequence"/>
</dbReference>
<dbReference type="InterPro" id="IPR025227">
    <property type="entry name" value="DUF4169"/>
</dbReference>
<dbReference type="Pfam" id="PF13770">
    <property type="entry name" value="DUF4169"/>
    <property type="match status" value="1"/>
</dbReference>
<comment type="caution">
    <text evidence="2">The sequence shown here is derived from an EMBL/GenBank/DDBJ whole genome shotgun (WGS) entry which is preliminary data.</text>
</comment>
<reference evidence="2" key="1">
    <citation type="submission" date="2022-12" db="EMBL/GenBank/DDBJ databases">
        <title>Bacterial isolates from different developmental stages of Nematostella vectensis.</title>
        <authorList>
            <person name="Fraune S."/>
        </authorList>
    </citation>
    <scope>NUCLEOTIDE SEQUENCE</scope>
    <source>
        <strain evidence="2">G21630-S1</strain>
    </source>
</reference>